<reference evidence="3" key="1">
    <citation type="submission" date="2016-06" db="EMBL/GenBank/DDBJ databases">
        <authorList>
            <person name="Butler K."/>
        </authorList>
    </citation>
    <scope>NUCLEOTIDE SEQUENCE [LARGE SCALE GENOMIC DNA]</scope>
    <source>
        <strain evidence="3">GCSL-Mp20</strain>
    </source>
</reference>
<dbReference type="EMBL" id="LZEY01000008">
    <property type="protein sequence ID" value="OBU12187.1"/>
    <property type="molecule type" value="Genomic_DNA"/>
</dbReference>
<dbReference type="RefSeq" id="WP_067400445.1">
    <property type="nucleotide sequence ID" value="NZ_LZEY01000008.1"/>
</dbReference>
<evidence type="ECO:0000313" key="2">
    <source>
        <dbReference type="EMBL" id="OBU12187.1"/>
    </source>
</evidence>
<proteinExistence type="predicted"/>
<keyword evidence="3" id="KW-1185">Reference proteome</keyword>
<dbReference type="Proteomes" id="UP000092377">
    <property type="component" value="Unassembled WGS sequence"/>
</dbReference>
<dbReference type="OrthoDB" id="9908851at2"/>
<feature type="signal peptide" evidence="1">
    <location>
        <begin position="1"/>
        <end position="22"/>
    </location>
</feature>
<accession>A0A1B8HRY5</accession>
<evidence type="ECO:0000256" key="1">
    <source>
        <dbReference type="SAM" id="SignalP"/>
    </source>
</evidence>
<organism evidence="2 3">
    <name type="scientific">Morganella psychrotolerans</name>
    <dbReference type="NCBI Taxonomy" id="368603"/>
    <lineage>
        <taxon>Bacteria</taxon>
        <taxon>Pseudomonadati</taxon>
        <taxon>Pseudomonadota</taxon>
        <taxon>Gammaproteobacteria</taxon>
        <taxon>Enterobacterales</taxon>
        <taxon>Morganellaceae</taxon>
        <taxon>Morganella</taxon>
    </lineage>
</organism>
<feature type="chain" id="PRO_5008609959" description="DUF1311 domain-containing protein" evidence="1">
    <location>
        <begin position="23"/>
        <end position="149"/>
    </location>
</feature>
<keyword evidence="1" id="KW-0732">Signal</keyword>
<protein>
    <recommendedName>
        <fullName evidence="4">DUF1311 domain-containing protein</fullName>
    </recommendedName>
</protein>
<dbReference type="AlphaFoldDB" id="A0A1B8HRY5"/>
<evidence type="ECO:0008006" key="4">
    <source>
        <dbReference type="Google" id="ProtNLM"/>
    </source>
</evidence>
<sequence length="149" mass="16876">MMKKYLASIMFPLLISSPLAIADTKQDEQYNNLKPIASDIFKRSVALAEGADDSYQSLKYTDDKTVWRKARDERRALSVDEKKLGDGLSSPFRYCIHLSAQSRLLWGQAIPEGKIDVSTFKSYLTAKKDCEDQLNNPPEDKSNLRAVEL</sequence>
<name>A0A1B8HRY5_9GAMM</name>
<gene>
    <name evidence="2" type="ORF">AYY18_16820</name>
</gene>
<evidence type="ECO:0000313" key="3">
    <source>
        <dbReference type="Proteomes" id="UP000092377"/>
    </source>
</evidence>
<comment type="caution">
    <text evidence="2">The sequence shown here is derived from an EMBL/GenBank/DDBJ whole genome shotgun (WGS) entry which is preliminary data.</text>
</comment>